<dbReference type="EMBL" id="BAAFJT010000036">
    <property type="protein sequence ID" value="GAB0202197.1"/>
    <property type="molecule type" value="Genomic_DNA"/>
</dbReference>
<keyword evidence="4" id="KW-1185">Reference proteome</keyword>
<evidence type="ECO:0000313" key="4">
    <source>
        <dbReference type="Proteomes" id="UP001623348"/>
    </source>
</evidence>
<feature type="coiled-coil region" evidence="1">
    <location>
        <begin position="97"/>
        <end position="151"/>
    </location>
</feature>
<organism evidence="3 4">
    <name type="scientific">Grus japonensis</name>
    <name type="common">Japanese crane</name>
    <name type="synonym">Red-crowned crane</name>
    <dbReference type="NCBI Taxonomy" id="30415"/>
    <lineage>
        <taxon>Eukaryota</taxon>
        <taxon>Metazoa</taxon>
        <taxon>Chordata</taxon>
        <taxon>Craniata</taxon>
        <taxon>Vertebrata</taxon>
        <taxon>Euteleostomi</taxon>
        <taxon>Archelosauria</taxon>
        <taxon>Archosauria</taxon>
        <taxon>Dinosauria</taxon>
        <taxon>Saurischia</taxon>
        <taxon>Theropoda</taxon>
        <taxon>Coelurosauria</taxon>
        <taxon>Aves</taxon>
        <taxon>Neognathae</taxon>
        <taxon>Neoaves</taxon>
        <taxon>Gruiformes</taxon>
        <taxon>Gruidae</taxon>
        <taxon>Grus</taxon>
    </lineage>
</organism>
<comment type="caution">
    <text evidence="3">The sequence shown here is derived from an EMBL/GenBank/DDBJ whole genome shotgun (WGS) entry which is preliminary data.</text>
</comment>
<name>A0ABC9Y058_GRUJA</name>
<protein>
    <submittedName>
        <fullName evidence="3">Butyrophilin subfamily 2 member A2-like</fullName>
    </submittedName>
</protein>
<proteinExistence type="predicted"/>
<evidence type="ECO:0000256" key="2">
    <source>
        <dbReference type="SAM" id="MobiDB-lite"/>
    </source>
</evidence>
<keyword evidence="1" id="KW-0175">Coiled coil</keyword>
<accession>A0ABC9Y058</accession>
<feature type="region of interest" description="Disordered" evidence="2">
    <location>
        <begin position="608"/>
        <end position="663"/>
    </location>
</feature>
<gene>
    <name evidence="3" type="ORF">GRJ2_002685300</name>
</gene>
<dbReference type="Gene3D" id="1.20.58.90">
    <property type="match status" value="10"/>
</dbReference>
<evidence type="ECO:0000256" key="1">
    <source>
        <dbReference type="SAM" id="Coils"/>
    </source>
</evidence>
<evidence type="ECO:0000313" key="3">
    <source>
        <dbReference type="EMBL" id="GAB0202197.1"/>
    </source>
</evidence>
<reference evidence="3 4" key="1">
    <citation type="submission" date="2024-06" db="EMBL/GenBank/DDBJ databases">
        <title>The draft genome of Grus japonensis, version 3.</title>
        <authorList>
            <person name="Nabeshima K."/>
            <person name="Suzuki S."/>
            <person name="Onuma M."/>
        </authorList>
    </citation>
    <scope>NUCLEOTIDE SEQUENCE [LARGE SCALE GENOMIC DNA]</scope>
    <source>
        <strain evidence="3 4">451A</strain>
    </source>
</reference>
<dbReference type="AlphaFoldDB" id="A0ABC9Y058"/>
<sequence length="663" mass="76836">MTMEENTTRALESMQKKDFQQVSQQIQTLQRALETMQRSTQRDLQMLRVDLENQLARTVEAHTTTTLESMWEKDLWHVSQQIQNLRKVLQSMQLCTYDDLRILRADLENQLETTVEANTTRALASMREKDLQQISQQIQTLQTALQNMQLNTHHDLEILRADLENQLGRTVEATTTRALESMRENELQKVSQQIQTLQKALQNMQDSTQSDLEILRADLDNKLRRTVEANTTRALEFMWEKDLKQMSQQIKTLQTDLQNMQESKQHDLEILRTNLESQLRRTVEANTTRALEYMREKDLQEVFQQIQTLQKAFETMQESTQHGPHILRADLESRLTKQGATTKKSLSDDHLADLENTLGRTVEANTTRALEFMWEKDLQQMSQQIKTLQTDLQNMQESKQHDLEILRTNLESQLRRTVEANTTRALEYMREKDLQEVFQQIQTLQKAFETMQESTQHGPHILRADLESRLTKQGATTKKSLSDDHLADLENTLGGTVEANTTRALESMWEKDLQEVSKQIQTLQKAFETMQESTQHDLQILRADLENQLGGTVEANTTRVLESMREKDLQEISQQIQTLQKAFETMQESTQHGPHILRADLDGRLTKQGHTAKRSLCEDDLSDQEEQSSNKPQSQDHAEASQFVNFSRHRGIRVTGVSDDSVL</sequence>
<dbReference type="Proteomes" id="UP001623348">
    <property type="component" value="Unassembled WGS sequence"/>
</dbReference>